<proteinExistence type="predicted"/>
<organism evidence="1 2">
    <name type="scientific">Lutimaribacter saemankumensis</name>
    <dbReference type="NCBI Taxonomy" id="490829"/>
    <lineage>
        <taxon>Bacteria</taxon>
        <taxon>Pseudomonadati</taxon>
        <taxon>Pseudomonadota</taxon>
        <taxon>Alphaproteobacteria</taxon>
        <taxon>Rhodobacterales</taxon>
        <taxon>Roseobacteraceae</taxon>
        <taxon>Lutimaribacter</taxon>
    </lineage>
</organism>
<reference evidence="1 2" key="1">
    <citation type="submission" date="2016-10" db="EMBL/GenBank/DDBJ databases">
        <authorList>
            <person name="de Groot N.N."/>
        </authorList>
    </citation>
    <scope>NUCLEOTIDE SEQUENCE [LARGE SCALE GENOMIC DNA]</scope>
    <source>
        <strain evidence="1 2">DSM 28010</strain>
    </source>
</reference>
<dbReference type="AlphaFoldDB" id="A0A1G8SH41"/>
<dbReference type="Proteomes" id="UP000199340">
    <property type="component" value="Unassembled WGS sequence"/>
</dbReference>
<gene>
    <name evidence="1" type="ORF">SAMN05421850_11160</name>
</gene>
<dbReference type="RefSeq" id="WP_090030220.1">
    <property type="nucleotide sequence ID" value="NZ_FNEB01000011.1"/>
</dbReference>
<keyword evidence="2" id="KW-1185">Reference proteome</keyword>
<protein>
    <submittedName>
        <fullName evidence="1">Uncharacterized protein</fullName>
    </submittedName>
</protein>
<sequence length="63" mass="7372">MTKKTLCFPNGYQTTSSQISRVKIHADWSVFPLRVLIEVFEGEHKTFMGYVDLRKIPLNDDIR</sequence>
<evidence type="ECO:0000313" key="1">
    <source>
        <dbReference type="EMBL" id="SDJ27980.1"/>
    </source>
</evidence>
<evidence type="ECO:0000313" key="2">
    <source>
        <dbReference type="Proteomes" id="UP000199340"/>
    </source>
</evidence>
<dbReference type="OrthoDB" id="9980795at2"/>
<accession>A0A1G8SH41</accession>
<name>A0A1G8SH41_9RHOB</name>
<dbReference type="EMBL" id="FNEB01000011">
    <property type="protein sequence ID" value="SDJ27980.1"/>
    <property type="molecule type" value="Genomic_DNA"/>
</dbReference>